<feature type="transmembrane region" description="Helical" evidence="1">
    <location>
        <begin position="33"/>
        <end position="52"/>
    </location>
</feature>
<reference evidence="2" key="1">
    <citation type="submission" date="2023-07" db="EMBL/GenBank/DDBJ databases">
        <title>Genome content predicts the carbon catabolic preferences of heterotrophic bacteria.</title>
        <authorList>
            <person name="Gralka M."/>
        </authorList>
    </citation>
    <scope>NUCLEOTIDE SEQUENCE</scope>
    <source>
        <strain evidence="2">I3M17_2</strain>
    </source>
</reference>
<keyword evidence="1" id="KW-1133">Transmembrane helix</keyword>
<evidence type="ECO:0000256" key="1">
    <source>
        <dbReference type="SAM" id="Phobius"/>
    </source>
</evidence>
<dbReference type="AlphaFoldDB" id="A0AAW7X196"/>
<protein>
    <submittedName>
        <fullName evidence="2">DUF3094 family protein</fullName>
    </submittedName>
</protein>
<dbReference type="Pfam" id="PF11293">
    <property type="entry name" value="DUF3094"/>
    <property type="match status" value="1"/>
</dbReference>
<dbReference type="InterPro" id="IPR021444">
    <property type="entry name" value="DUF3094"/>
</dbReference>
<organism evidence="2 3">
    <name type="scientific">Saccharophagus degradans</name>
    <dbReference type="NCBI Taxonomy" id="86304"/>
    <lineage>
        <taxon>Bacteria</taxon>
        <taxon>Pseudomonadati</taxon>
        <taxon>Pseudomonadota</taxon>
        <taxon>Gammaproteobacteria</taxon>
        <taxon>Cellvibrionales</taxon>
        <taxon>Cellvibrionaceae</taxon>
        <taxon>Saccharophagus</taxon>
    </lineage>
</organism>
<keyword evidence="1" id="KW-0812">Transmembrane</keyword>
<evidence type="ECO:0000313" key="2">
    <source>
        <dbReference type="EMBL" id="MDO6421500.1"/>
    </source>
</evidence>
<name>A0AAW7X196_9GAMM</name>
<dbReference type="EMBL" id="JAUOPB010000002">
    <property type="protein sequence ID" value="MDO6421500.1"/>
    <property type="molecule type" value="Genomic_DNA"/>
</dbReference>
<dbReference type="Proteomes" id="UP001169760">
    <property type="component" value="Unassembled WGS sequence"/>
</dbReference>
<gene>
    <name evidence="2" type="ORF">Q4521_03350</name>
</gene>
<dbReference type="GeneID" id="98614761"/>
<evidence type="ECO:0000313" key="3">
    <source>
        <dbReference type="Proteomes" id="UP001169760"/>
    </source>
</evidence>
<proteinExistence type="predicted"/>
<accession>A0AAW7X196</accession>
<comment type="caution">
    <text evidence="2">The sequence shown here is derived from an EMBL/GenBank/DDBJ whole genome shotgun (WGS) entry which is preliminary data.</text>
</comment>
<sequence>MPKLYPEDQQKVDEYLQSSVHQVERAPFRPLRLLAIIGVILLILTGLSFVIAKSQGVA</sequence>
<dbReference type="RefSeq" id="WP_011469604.1">
    <property type="nucleotide sequence ID" value="NZ_CP123764.1"/>
</dbReference>
<keyword evidence="1" id="KW-0472">Membrane</keyword>